<dbReference type="EMBL" id="KD249856">
    <property type="protein sequence ID" value="EMS48846.1"/>
    <property type="molecule type" value="Genomic_DNA"/>
</dbReference>
<feature type="compositionally biased region" description="Basic and acidic residues" evidence="1">
    <location>
        <begin position="49"/>
        <end position="68"/>
    </location>
</feature>
<feature type="region of interest" description="Disordered" evidence="1">
    <location>
        <begin position="44"/>
        <end position="68"/>
    </location>
</feature>
<reference evidence="2" key="1">
    <citation type="journal article" date="2013" name="Nature">
        <title>Draft genome of the wheat A-genome progenitor Triticum urartu.</title>
        <authorList>
            <person name="Ling H.Q."/>
            <person name="Zhao S."/>
            <person name="Liu D."/>
            <person name="Wang J."/>
            <person name="Sun H."/>
            <person name="Zhang C."/>
            <person name="Fan H."/>
            <person name="Li D."/>
            <person name="Dong L."/>
            <person name="Tao Y."/>
            <person name="Gao C."/>
            <person name="Wu H."/>
            <person name="Li Y."/>
            <person name="Cui Y."/>
            <person name="Guo X."/>
            <person name="Zheng S."/>
            <person name="Wang B."/>
            <person name="Yu K."/>
            <person name="Liang Q."/>
            <person name="Yang W."/>
            <person name="Lou X."/>
            <person name="Chen J."/>
            <person name="Feng M."/>
            <person name="Jian J."/>
            <person name="Zhang X."/>
            <person name="Luo G."/>
            <person name="Jiang Y."/>
            <person name="Liu J."/>
            <person name="Wang Z."/>
            <person name="Sha Y."/>
            <person name="Zhang B."/>
            <person name="Wu H."/>
            <person name="Tang D."/>
            <person name="Shen Q."/>
            <person name="Xue P."/>
            <person name="Zou S."/>
            <person name="Wang X."/>
            <person name="Liu X."/>
            <person name="Wang F."/>
            <person name="Yang Y."/>
            <person name="An X."/>
            <person name="Dong Z."/>
            <person name="Zhang K."/>
            <person name="Zhang X."/>
            <person name="Luo M.C."/>
            <person name="Dvorak J."/>
            <person name="Tong Y."/>
            <person name="Wang J."/>
            <person name="Yang H."/>
            <person name="Li Z."/>
            <person name="Wang D."/>
            <person name="Zhang A."/>
            <person name="Wang J."/>
        </authorList>
    </citation>
    <scope>NUCLEOTIDE SEQUENCE</scope>
</reference>
<sequence length="68" mass="7296">MEEGLRFHGSGEGSFRGEGWGRLVGWATASAGSQSVASLFSSSRGGEAANDREKQQAVEECKQKGYVW</sequence>
<protein>
    <submittedName>
        <fullName evidence="2">Uncharacterized protein</fullName>
    </submittedName>
</protein>
<accession>M7YPE9</accession>
<evidence type="ECO:0000256" key="1">
    <source>
        <dbReference type="SAM" id="MobiDB-lite"/>
    </source>
</evidence>
<dbReference type="AlphaFoldDB" id="M7YPE9"/>
<evidence type="ECO:0000313" key="2">
    <source>
        <dbReference type="EMBL" id="EMS48846.1"/>
    </source>
</evidence>
<proteinExistence type="predicted"/>
<organism evidence="2">
    <name type="scientific">Triticum urartu</name>
    <name type="common">Red wild einkorn</name>
    <name type="synonym">Crithodium urartu</name>
    <dbReference type="NCBI Taxonomy" id="4572"/>
    <lineage>
        <taxon>Eukaryota</taxon>
        <taxon>Viridiplantae</taxon>
        <taxon>Streptophyta</taxon>
        <taxon>Embryophyta</taxon>
        <taxon>Tracheophyta</taxon>
        <taxon>Spermatophyta</taxon>
        <taxon>Magnoliopsida</taxon>
        <taxon>Liliopsida</taxon>
        <taxon>Poales</taxon>
        <taxon>Poaceae</taxon>
        <taxon>BOP clade</taxon>
        <taxon>Pooideae</taxon>
        <taxon>Triticodae</taxon>
        <taxon>Triticeae</taxon>
        <taxon>Triticinae</taxon>
        <taxon>Triticum</taxon>
    </lineage>
</organism>
<gene>
    <name evidence="2" type="ORF">TRIUR3_30204</name>
</gene>
<name>M7YPE9_TRIUA</name>